<dbReference type="AlphaFoldDB" id="A0A3S5CEI3"/>
<name>A0A3S5CEI3_9PLAT</name>
<proteinExistence type="predicted"/>
<reference evidence="2" key="1">
    <citation type="submission" date="2018-11" db="EMBL/GenBank/DDBJ databases">
        <authorList>
            <consortium name="Pathogen Informatics"/>
        </authorList>
    </citation>
    <scope>NUCLEOTIDE SEQUENCE</scope>
</reference>
<evidence type="ECO:0000313" key="3">
    <source>
        <dbReference type="Proteomes" id="UP000784294"/>
    </source>
</evidence>
<dbReference type="Proteomes" id="UP000784294">
    <property type="component" value="Unassembled WGS sequence"/>
</dbReference>
<comment type="caution">
    <text evidence="2">The sequence shown here is derived from an EMBL/GenBank/DDBJ whole genome shotgun (WGS) entry which is preliminary data.</text>
</comment>
<accession>A0A3S5CEI3</accession>
<evidence type="ECO:0000256" key="1">
    <source>
        <dbReference type="SAM" id="MobiDB-lite"/>
    </source>
</evidence>
<keyword evidence="3" id="KW-1185">Reference proteome</keyword>
<dbReference type="OrthoDB" id="6287987at2759"/>
<dbReference type="EMBL" id="CAAALY010022141">
    <property type="protein sequence ID" value="VEL14730.1"/>
    <property type="molecule type" value="Genomic_DNA"/>
</dbReference>
<evidence type="ECO:0000313" key="2">
    <source>
        <dbReference type="EMBL" id="VEL14730.1"/>
    </source>
</evidence>
<feature type="compositionally biased region" description="Basic and acidic residues" evidence="1">
    <location>
        <begin position="1"/>
        <end position="10"/>
    </location>
</feature>
<protein>
    <submittedName>
        <fullName evidence="2">Uncharacterized protein</fullName>
    </submittedName>
</protein>
<gene>
    <name evidence="2" type="ORF">PXEA_LOCUS8170</name>
</gene>
<feature type="region of interest" description="Disordered" evidence="1">
    <location>
        <begin position="1"/>
        <end position="32"/>
    </location>
</feature>
<organism evidence="2 3">
    <name type="scientific">Protopolystoma xenopodis</name>
    <dbReference type="NCBI Taxonomy" id="117903"/>
    <lineage>
        <taxon>Eukaryota</taxon>
        <taxon>Metazoa</taxon>
        <taxon>Spiralia</taxon>
        <taxon>Lophotrochozoa</taxon>
        <taxon>Platyhelminthes</taxon>
        <taxon>Monogenea</taxon>
        <taxon>Polyopisthocotylea</taxon>
        <taxon>Polystomatidea</taxon>
        <taxon>Polystomatidae</taxon>
        <taxon>Protopolystoma</taxon>
    </lineage>
</organism>
<sequence length="57" mass="6374">MEAMVSKDCDDATCPQHYPSGPSSGPSVLRDPDLRPLIKMSVNLIRTYKNINELQKI</sequence>